<protein>
    <submittedName>
        <fullName evidence="2">Uncharacterized protein</fullName>
    </submittedName>
</protein>
<gene>
    <name evidence="2" type="ORF">Bequi_09970</name>
</gene>
<evidence type="ECO:0000313" key="2">
    <source>
        <dbReference type="EMBL" id="MCL6423710.1"/>
    </source>
</evidence>
<proteinExistence type="predicted"/>
<evidence type="ECO:0000256" key="1">
    <source>
        <dbReference type="SAM" id="Phobius"/>
    </source>
</evidence>
<feature type="transmembrane region" description="Helical" evidence="1">
    <location>
        <begin position="15"/>
        <end position="38"/>
    </location>
</feature>
<keyword evidence="3" id="KW-1185">Reference proteome</keyword>
<dbReference type="Proteomes" id="UP001203761">
    <property type="component" value="Unassembled WGS sequence"/>
</dbReference>
<feature type="transmembrane region" description="Helical" evidence="1">
    <location>
        <begin position="50"/>
        <end position="72"/>
    </location>
</feature>
<accession>A0ABT0R1R0</accession>
<dbReference type="EMBL" id="JAKNCJ010000004">
    <property type="protein sequence ID" value="MCL6423710.1"/>
    <property type="molecule type" value="Genomic_DNA"/>
</dbReference>
<keyword evidence="1" id="KW-0812">Transmembrane</keyword>
<evidence type="ECO:0000313" key="3">
    <source>
        <dbReference type="Proteomes" id="UP001203761"/>
    </source>
</evidence>
<dbReference type="RefSeq" id="WP_249737784.1">
    <property type="nucleotide sequence ID" value="NZ_JAKNCJ010000004.1"/>
</dbReference>
<keyword evidence="1" id="KW-1133">Transmembrane helix</keyword>
<sequence length="164" mass="16964">MDPNLPLHVGPTASVMTFVLGGAAILALIIGIVCFLIVNRTGHSNHSLLAIGPTPFMVGAIGGILAAFALAMSTLGSFDSSVSPGQMRAWAIERHDLDLTGAEAETLMVPAMIPGGIPLLGERDTSDLVVLESGASIRSSYDPERDLLILTDSTGTELPVTAGR</sequence>
<keyword evidence="1" id="KW-0472">Membrane</keyword>
<organism evidence="2 3">
    <name type="scientific">Brachybacterium equifaecis</name>
    <dbReference type="NCBI Taxonomy" id="2910770"/>
    <lineage>
        <taxon>Bacteria</taxon>
        <taxon>Bacillati</taxon>
        <taxon>Actinomycetota</taxon>
        <taxon>Actinomycetes</taxon>
        <taxon>Micrococcales</taxon>
        <taxon>Dermabacteraceae</taxon>
        <taxon>Brachybacterium</taxon>
    </lineage>
</organism>
<reference evidence="2" key="1">
    <citation type="submission" date="2022-02" db="EMBL/GenBank/DDBJ databases">
        <authorList>
            <person name="Lee M."/>
            <person name="Kim S.-J."/>
            <person name="Jung M.-Y."/>
        </authorList>
    </citation>
    <scope>NUCLEOTIDE SEQUENCE</scope>
    <source>
        <strain evidence="2">JHP9</strain>
    </source>
</reference>
<comment type="caution">
    <text evidence="2">The sequence shown here is derived from an EMBL/GenBank/DDBJ whole genome shotgun (WGS) entry which is preliminary data.</text>
</comment>
<name>A0ABT0R1R0_9MICO</name>